<proteinExistence type="predicted"/>
<name>A0AAV5MTD6_9ROSI</name>
<sequence>SISGLICLPKSFIESLRAVQKVEIKKCLELTCLWEEGTEIENLARLEIMNIESCPLLVSLTGKEQGLLRFNLKRFTLSSCKALESLTDAMMMEVDGSSSSNNMLRLESLSIYNCDSLKSLPNTTVKHSTINRCVNFESLPNTTVKHSTINRCVNFESLPNTTVKHSTINRCVNFESLPDGVLLQDDGDSNSNLVSLTIDGLPSLNSVESGNLPASLKEFIVYNGKRLESFPERLLQHCRGLESIRIGDCEVLRSLSLDGLSNLRDLGISKCALLEFFPEMGLSLPNLRSLSIEDCPRLERIPDAGLPLNLTALELKNCQNLNSLPNTMNELTSIRNLRINDCPGIKSISNWGFPPNLTDLDLDGEHLKQLAVGRGLRNLTSLHGFNTCHPPDIVLPSSLTSLWMHKAKNLKSIPSGLFENLNSLQFLGIYWCPKLRSLPRKGLPPSLVLLYIVGCPLLKRQRFEEKGEYWFLTRTIPYVEIDTNKDSFLFFFF</sequence>
<reference evidence="2 3" key="1">
    <citation type="journal article" date="2021" name="Commun. Biol.">
        <title>The genome of Shorea leprosula (Dipterocarpaceae) highlights the ecological relevance of drought in aseasonal tropical rainforests.</title>
        <authorList>
            <person name="Ng K.K.S."/>
            <person name="Kobayashi M.J."/>
            <person name="Fawcett J.A."/>
            <person name="Hatakeyama M."/>
            <person name="Paape T."/>
            <person name="Ng C.H."/>
            <person name="Ang C.C."/>
            <person name="Tnah L.H."/>
            <person name="Lee C.T."/>
            <person name="Nishiyama T."/>
            <person name="Sese J."/>
            <person name="O'Brien M.J."/>
            <person name="Copetti D."/>
            <person name="Mohd Noor M.I."/>
            <person name="Ong R.C."/>
            <person name="Putra M."/>
            <person name="Sireger I.Z."/>
            <person name="Indrioko S."/>
            <person name="Kosugi Y."/>
            <person name="Izuno A."/>
            <person name="Isagi Y."/>
            <person name="Lee S.L."/>
            <person name="Shimizu K.K."/>
        </authorList>
    </citation>
    <scope>NUCLEOTIDE SEQUENCE [LARGE SCALE GENOMIC DNA]</scope>
    <source>
        <strain evidence="2">214</strain>
    </source>
</reference>
<dbReference type="SUPFAM" id="SSF52058">
    <property type="entry name" value="L domain-like"/>
    <property type="match status" value="1"/>
</dbReference>
<gene>
    <name evidence="2" type="ORF">SLEP1_g59626</name>
</gene>
<evidence type="ECO:0008006" key="4">
    <source>
        <dbReference type="Google" id="ProtNLM"/>
    </source>
</evidence>
<keyword evidence="3" id="KW-1185">Reference proteome</keyword>
<evidence type="ECO:0000256" key="1">
    <source>
        <dbReference type="ARBA" id="ARBA00022821"/>
    </source>
</evidence>
<dbReference type="InterPro" id="IPR032675">
    <property type="entry name" value="LRR_dom_sf"/>
</dbReference>
<feature type="non-terminal residue" evidence="2">
    <location>
        <position position="1"/>
    </location>
</feature>
<dbReference type="Gene3D" id="3.80.10.10">
    <property type="entry name" value="Ribonuclease Inhibitor"/>
    <property type="match status" value="3"/>
</dbReference>
<comment type="caution">
    <text evidence="2">The sequence shown here is derived from an EMBL/GenBank/DDBJ whole genome shotgun (WGS) entry which is preliminary data.</text>
</comment>
<keyword evidence="1" id="KW-0611">Plant defense</keyword>
<dbReference type="PANTHER" id="PTHR36766">
    <property type="entry name" value="PLANT BROAD-SPECTRUM MILDEW RESISTANCE PROTEIN RPW8"/>
    <property type="match status" value="1"/>
</dbReference>
<dbReference type="GO" id="GO:0006952">
    <property type="term" value="P:defense response"/>
    <property type="evidence" value="ECO:0007669"/>
    <property type="project" value="UniProtKB-KW"/>
</dbReference>
<dbReference type="Proteomes" id="UP001054252">
    <property type="component" value="Unassembled WGS sequence"/>
</dbReference>
<dbReference type="PANTHER" id="PTHR36766:SF40">
    <property type="entry name" value="DISEASE RESISTANCE PROTEIN RGA3"/>
    <property type="match status" value="1"/>
</dbReference>
<accession>A0AAV5MTD6</accession>
<evidence type="ECO:0000313" key="2">
    <source>
        <dbReference type="EMBL" id="GKV53080.1"/>
    </source>
</evidence>
<protein>
    <recommendedName>
        <fullName evidence="4">Disease resistance protein</fullName>
    </recommendedName>
</protein>
<organism evidence="2 3">
    <name type="scientific">Rubroshorea leprosula</name>
    <dbReference type="NCBI Taxonomy" id="152421"/>
    <lineage>
        <taxon>Eukaryota</taxon>
        <taxon>Viridiplantae</taxon>
        <taxon>Streptophyta</taxon>
        <taxon>Embryophyta</taxon>
        <taxon>Tracheophyta</taxon>
        <taxon>Spermatophyta</taxon>
        <taxon>Magnoliopsida</taxon>
        <taxon>eudicotyledons</taxon>
        <taxon>Gunneridae</taxon>
        <taxon>Pentapetalae</taxon>
        <taxon>rosids</taxon>
        <taxon>malvids</taxon>
        <taxon>Malvales</taxon>
        <taxon>Dipterocarpaceae</taxon>
        <taxon>Rubroshorea</taxon>
    </lineage>
</organism>
<evidence type="ECO:0000313" key="3">
    <source>
        <dbReference type="Proteomes" id="UP001054252"/>
    </source>
</evidence>
<dbReference type="AlphaFoldDB" id="A0AAV5MTD6"/>
<dbReference type="EMBL" id="BPVZ01001057">
    <property type="protein sequence ID" value="GKV53080.1"/>
    <property type="molecule type" value="Genomic_DNA"/>
</dbReference>